<accession>C5P4K3</accession>
<dbReference type="EMBL" id="ACFW01000025">
    <property type="protein sequence ID" value="EER27643.1"/>
    <property type="molecule type" value="Genomic_DNA"/>
</dbReference>
<evidence type="ECO:0000259" key="1">
    <source>
        <dbReference type="PROSITE" id="PS50011"/>
    </source>
</evidence>
<dbReference type="Proteomes" id="UP000009084">
    <property type="component" value="Unassembled WGS sequence"/>
</dbReference>
<dbReference type="OrthoDB" id="1911848at2759"/>
<dbReference type="Gene3D" id="1.10.510.10">
    <property type="entry name" value="Transferase(Phosphotransferase) domain 1"/>
    <property type="match status" value="1"/>
</dbReference>
<dbReference type="VEuPathDB" id="FungiDB:CPC735_029790"/>
<evidence type="ECO:0000313" key="3">
    <source>
        <dbReference type="Proteomes" id="UP000009084"/>
    </source>
</evidence>
<organism evidence="2 3">
    <name type="scientific">Coccidioides posadasii (strain C735)</name>
    <name type="common">Valley fever fungus</name>
    <dbReference type="NCBI Taxonomy" id="222929"/>
    <lineage>
        <taxon>Eukaryota</taxon>
        <taxon>Fungi</taxon>
        <taxon>Dikarya</taxon>
        <taxon>Ascomycota</taxon>
        <taxon>Pezizomycotina</taxon>
        <taxon>Eurotiomycetes</taxon>
        <taxon>Eurotiomycetidae</taxon>
        <taxon>Onygenales</taxon>
        <taxon>Onygenaceae</taxon>
        <taxon>Coccidioides</taxon>
    </lineage>
</organism>
<dbReference type="KEGG" id="cpw:9695283"/>
<dbReference type="GO" id="GO:0004672">
    <property type="term" value="F:protein kinase activity"/>
    <property type="evidence" value="ECO:0007669"/>
    <property type="project" value="InterPro"/>
</dbReference>
<dbReference type="SUPFAM" id="SSF56112">
    <property type="entry name" value="Protein kinase-like (PK-like)"/>
    <property type="match status" value="1"/>
</dbReference>
<comment type="caution">
    <text evidence="2">The sequence shown here is derived from an EMBL/GenBank/DDBJ whole genome shotgun (WGS) entry which is preliminary data.</text>
</comment>
<dbReference type="PANTHER" id="PTHR37542">
    <property type="entry name" value="HELO DOMAIN-CONTAINING PROTEIN-RELATED"/>
    <property type="match status" value="1"/>
</dbReference>
<gene>
    <name evidence="2" type="ORF">CPC735_029790</name>
</gene>
<dbReference type="InterPro" id="IPR056002">
    <property type="entry name" value="DUF7580"/>
</dbReference>
<dbReference type="AlphaFoldDB" id="C5P4K3"/>
<protein>
    <recommendedName>
        <fullName evidence="1">Protein kinase domain-containing protein</fullName>
    </recommendedName>
</protein>
<dbReference type="PROSITE" id="PS50011">
    <property type="entry name" value="PROTEIN_KINASE_DOM"/>
    <property type="match status" value="1"/>
</dbReference>
<name>C5P4K3_COCP7</name>
<dbReference type="InterPro" id="IPR011009">
    <property type="entry name" value="Kinase-like_dom_sf"/>
</dbReference>
<feature type="domain" description="Protein kinase" evidence="1">
    <location>
        <begin position="208"/>
        <end position="543"/>
    </location>
</feature>
<reference evidence="2 3" key="1">
    <citation type="journal article" date="2009" name="Genome Res.">
        <title>Comparative genomic analyses of the human fungal pathogens Coccidioides and their relatives.</title>
        <authorList>
            <person name="Sharpton T.J."/>
            <person name="Stajich J.E."/>
            <person name="Rounsley S.D."/>
            <person name="Gardner M.J."/>
            <person name="Wortman J.R."/>
            <person name="Jordar V.S."/>
            <person name="Maiti R."/>
            <person name="Kodira C.D."/>
            <person name="Neafsey D.E."/>
            <person name="Zeng Q."/>
            <person name="Hung C.-Y."/>
            <person name="McMahan C."/>
            <person name="Muszewska A."/>
            <person name="Grynberg M."/>
            <person name="Mandel M.A."/>
            <person name="Kellner E.M."/>
            <person name="Barker B.M."/>
            <person name="Galgiani J.N."/>
            <person name="Orbach M.J."/>
            <person name="Kirkland T.N."/>
            <person name="Cole G.T."/>
            <person name="Henn M.R."/>
            <person name="Birren B.W."/>
            <person name="Taylor J.W."/>
        </authorList>
    </citation>
    <scope>NUCLEOTIDE SEQUENCE [LARGE SCALE GENOMIC DNA]</scope>
    <source>
        <strain evidence="3">C735</strain>
    </source>
</reference>
<dbReference type="InterPro" id="IPR000719">
    <property type="entry name" value="Prot_kinase_dom"/>
</dbReference>
<proteinExistence type="predicted"/>
<dbReference type="GO" id="GO:0005524">
    <property type="term" value="F:ATP binding"/>
    <property type="evidence" value="ECO:0007669"/>
    <property type="project" value="InterPro"/>
</dbReference>
<dbReference type="PANTHER" id="PTHR37542:SF3">
    <property type="entry name" value="PRION-INHIBITION AND PROPAGATION HELO DOMAIN-CONTAINING PROTEIN"/>
    <property type="match status" value="1"/>
</dbReference>
<dbReference type="HOGENOM" id="CLU_017444_2_0_1"/>
<evidence type="ECO:0000313" key="2">
    <source>
        <dbReference type="EMBL" id="EER27643.1"/>
    </source>
</evidence>
<sequence length="558" mass="63131">MMDSFQSVVAAVEIVQVTIKVLRVGYDTVSDVKQYGTDAAKLGLKFQQLSHRYDALQKVLFEGEKFPFLHGRKLFEVLPDQSQNIVVQLLRELLQLLYAHFALEQKYAISSEPSRTRSDFATHFGLTAGEEKILFQRNTSGNDSDTCKKSPLASVVGWSWATRGKRKVVRVIDEFEDWLKRTKAILEDAWWPLPAFNVLSNLDTLQSDTDARTAGFAASTAIRKLLIDQTKLPQGLSAPWTSVNNIKTISSDKIVGVFEGSAVLVETLTFPVDDDGELSDILEERFSKIVRLLSSQSDPDFRVLRCLRYCKQISANSGQLRLISCLSDSNATPKTRTLVGLYHGIKSDQRPSLGLRFNMCHQLAESLFLLHSVDWVHRALRSENVLFLFPDESLNRAALQRAEIRICGFEASRPSVDSSLGPYDNQLARNVYRHPKRWGTPRETFTQVHDVYSLGVILLEIGLWERAEDMISGLKPEQRLPEKVTQYLLRHANERLAHRCGDVFANAVRRCLTLNFDGGDRAEPTMSVTDSHRDSQQRLHKGFLEQVVDPLKILKDVV</sequence>
<dbReference type="Pfam" id="PF24476">
    <property type="entry name" value="DUF7580"/>
    <property type="match status" value="1"/>
</dbReference>